<feature type="compositionally biased region" description="Polar residues" evidence="3">
    <location>
        <begin position="993"/>
        <end position="1002"/>
    </location>
</feature>
<dbReference type="SUPFAM" id="SSF49313">
    <property type="entry name" value="Cadherin-like"/>
    <property type="match status" value="1"/>
</dbReference>
<keyword evidence="1 2" id="KW-0456">Lyase</keyword>
<dbReference type="RefSeq" id="WP_014018143.1">
    <property type="nucleotide sequence ID" value="NC_015914.1"/>
</dbReference>
<dbReference type="GO" id="GO:0005576">
    <property type="term" value="C:extracellular region"/>
    <property type="evidence" value="ECO:0007669"/>
    <property type="project" value="UniProtKB-SubCell"/>
</dbReference>
<dbReference type="PANTHER" id="PTHR31683">
    <property type="entry name" value="PECTATE LYASE 18-RELATED"/>
    <property type="match status" value="1"/>
</dbReference>
<evidence type="ECO:0000313" key="6">
    <source>
        <dbReference type="Proteomes" id="UP000001635"/>
    </source>
</evidence>
<accession>G0IZ65</accession>
<dbReference type="Pfam" id="PF18998">
    <property type="entry name" value="Flg_new_2"/>
    <property type="match status" value="5"/>
</dbReference>
<dbReference type="OrthoDB" id="1525027at2"/>
<dbReference type="InterPro" id="IPR011050">
    <property type="entry name" value="Pectin_lyase_fold/virulence"/>
</dbReference>
<keyword evidence="2" id="KW-0964">Secreted</keyword>
<protein>
    <submittedName>
        <fullName evidence="5">Pectate lyase/Amb allergen</fullName>
    </submittedName>
</protein>
<dbReference type="InterPro" id="IPR002022">
    <property type="entry name" value="Pec_lyase"/>
</dbReference>
<evidence type="ECO:0000313" key="5">
    <source>
        <dbReference type="EMBL" id="AEL23844.1"/>
    </source>
</evidence>
<dbReference type="InterPro" id="IPR015919">
    <property type="entry name" value="Cadherin-like_sf"/>
</dbReference>
<sequence length="1661" mass="181476">MAIHITLHPITHDAQKYIVPANAIVGDNIGAVNYLWSHPYFAKQKWGISLTESSYTFDILGGNEDGTFAINSTSGELTVTDPTNLSGDKSITVRVKVYDWYYMDTTCNIKVIPTADCVFFDSSYAGGDSDGTRAKPFLKLNNYGSSTGTAGKTYFYKRANTYSNDRNEFTNPKVGGAYPDFIRMGAWGQGARPKINMTGASGHFVSIGTIPWGNAPIVEADVCHNFEIYDFETYNDNCEDVGHFLVKPAGDNIEGHRLKSANTKYQDGLIYLPTSDAIAGNEANRNCRFIDIETNQTKYRGFKIESEGVTVHNNKGYTDNTLHSLDGDIGTEIPCAQAAHRPNVEIKYMVCICDDISPDNLGLQVRAGYQTYQWCYLEGLANALVVYVHAANDGVGGDYNITSTSGFSDIIIKGAKQAGYFGRQGGTTDNPNGVRFERIKLIECEGGFQVAYGAINTLFSYVDASNTLGWGFQVYSHAGSDTRIENGSAMNTFSGSGGLNLDPSAAVVVKNTNYSGLSGSMGAGSANNSTSADIHALNGAGTDLGYSRDIQGNKVSAAPAIGAVEASAIIEKPGGWAGVYDSGKGVQGGAGGEMVECKTWTELWTHIDADEDNGDNSPKVYVYTGSDIVLSSPTVYTINEWHNKTVLALFGQTISGAEIRCVDSTNFIWRNWGRKGPFYPWGTGSGEAELDHFTVNSCEGGWFDYCDMDVNFSYNTTDSQYADGMIDTNLSNYITVSNTRFRNGQRVMLIGYSDTQIANRGLLKISLIYCSFENNASRQPKARFGQIHILNCLFKWNPSYATAVTKPTSSNMLDIDAEAQVYVEGTWFENGGELRRDNDGNSPKESGLKLVNCHIEGFVSSNIGEIRPEKVTWVPPSVANYRYPIPVMTASEAKTHVEDNAGTNWHLLSEAEDTTHEITTSVSGSGTVSGEGTITEGENATLTATPATGYIFKRWEEDSATVSTANPYVFSVTEDRALTAVFVRVYENTLTVSPSGAGTASESPAGPHENGTSVTLTASPAAGKRFVRWSVEGDLFSTENPHSYFVAGYGYDLVAEFEDIPKWDVTLSANPPEGGTVEEITSGPYAEDEDFEIEATPAPGYRFVDWTIYGLYFYDQPYYEGTMGTEDLPLVANFELIPTYTVTIEVTPEGGGTVEEITTGPYETGEIVQLRATAAEGYRFVRWKNGAVEQTTNPEFNFNMGGQNLVLTAEFEESAPVFFSLSVVSSPGLAGSVTGSGDYEAGDKVPLMATNNTGWTFLYWMQDGEVIAETKSFEFTMPAENATVYAFSELTGSMANARVEPEQVPEPLAQPEPQEEEAPEEDVLRGIYKLNNIDLAERFGFIPRQSGNTNLAISGCWDMPERIGKTFHDWEDQDGIEPYVAGPEIRWSGRDILLTGLLKGDDQADGLAKLYDLYAHISALDSVALLECELGSWNVMVNGEVKAEHISEGWYLVDIPFRQPVVYINAPVVEPSDLGNELGIDSRSFADLGFIFLRLEQSYNRPAPKGLTITSWPYESERVNKIEAREIKLQGVFLSPDYSTFKNRLNGLYSLLAQPGLRSIIVDGQVLHRVFVKDGVQVQDVRITGDGQVTAVITINFTEGEASVINWDYLADAEGNIILNDEGNKLLIIPDDTEVVMDQFLADGFGQLILTKEGEKIVIKK</sequence>
<dbReference type="HOGENOM" id="CLU_242139_0_0_10"/>
<comment type="subcellular location">
    <subcellularLocation>
        <location evidence="2">Secreted</location>
    </subcellularLocation>
</comment>
<dbReference type="SUPFAM" id="SSF51126">
    <property type="entry name" value="Pectin lyase-like"/>
    <property type="match status" value="1"/>
</dbReference>
<dbReference type="GO" id="GO:0000272">
    <property type="term" value="P:polysaccharide catabolic process"/>
    <property type="evidence" value="ECO:0007669"/>
    <property type="project" value="UniProtKB-KW"/>
</dbReference>
<dbReference type="Pfam" id="PF00544">
    <property type="entry name" value="Pectate_lyase_4"/>
    <property type="match status" value="1"/>
</dbReference>
<comment type="similarity">
    <text evidence="2">Belongs to the polysaccharide lyase 1 family.</text>
</comment>
<feature type="domain" description="Pectate lyase" evidence="4">
    <location>
        <begin position="590"/>
        <end position="834"/>
    </location>
</feature>
<dbReference type="GO" id="GO:0030570">
    <property type="term" value="F:pectate lyase activity"/>
    <property type="evidence" value="ECO:0007669"/>
    <property type="project" value="InterPro"/>
</dbReference>
<reference evidence="6" key="1">
    <citation type="submission" date="2011-07" db="EMBL/GenBank/DDBJ databases">
        <title>The complete genome of Cyclobacterium marinum DSM 745.</title>
        <authorList>
            <person name="Lucas S."/>
            <person name="Han J."/>
            <person name="Lapidus A."/>
            <person name="Bruce D."/>
            <person name="Goodwin L."/>
            <person name="Pitluck S."/>
            <person name="Peters L."/>
            <person name="Kyrpides N."/>
            <person name="Mavromatis K."/>
            <person name="Ivanova N."/>
            <person name="Ovchinnikova G."/>
            <person name="Chertkov O."/>
            <person name="Detter J.C."/>
            <person name="Tapia R."/>
            <person name="Han C."/>
            <person name="Land M."/>
            <person name="Hauser L."/>
            <person name="Markowitz V."/>
            <person name="Cheng J.-F."/>
            <person name="Hugenholtz P."/>
            <person name="Woyke T."/>
            <person name="Wu D."/>
            <person name="Tindall B."/>
            <person name="Schuetze A."/>
            <person name="Brambilla E."/>
            <person name="Klenk H.-P."/>
            <person name="Eisen J.A."/>
        </authorList>
    </citation>
    <scope>NUCLEOTIDE SEQUENCE [LARGE SCALE GENOMIC DNA]</scope>
    <source>
        <strain evidence="6">ATCC 25205 / DSM 745 / LMG 13164 / NCIMB 1802</strain>
    </source>
</reference>
<feature type="region of interest" description="Disordered" evidence="3">
    <location>
        <begin position="993"/>
        <end position="1013"/>
    </location>
</feature>
<dbReference type="Gene3D" id="2.160.20.10">
    <property type="entry name" value="Single-stranded right-handed beta-helix, Pectin lyase-like"/>
    <property type="match status" value="1"/>
</dbReference>
<keyword evidence="2" id="KW-0624">Polysaccharide degradation</keyword>
<evidence type="ECO:0000256" key="3">
    <source>
        <dbReference type="SAM" id="MobiDB-lite"/>
    </source>
</evidence>
<evidence type="ECO:0000259" key="4">
    <source>
        <dbReference type="SMART" id="SM00656"/>
    </source>
</evidence>
<dbReference type="Gene3D" id="2.60.40.60">
    <property type="entry name" value="Cadherins"/>
    <property type="match status" value="1"/>
</dbReference>
<gene>
    <name evidence="5" type="ordered locus">Cycma_0059</name>
</gene>
<dbReference type="SMART" id="SM00656">
    <property type="entry name" value="Amb_all"/>
    <property type="match status" value="1"/>
</dbReference>
<dbReference type="InterPro" id="IPR044060">
    <property type="entry name" value="Bacterial_rp_domain"/>
</dbReference>
<name>G0IZ65_CYCMS</name>
<dbReference type="CDD" id="cd11304">
    <property type="entry name" value="Cadherin_repeat"/>
    <property type="match status" value="1"/>
</dbReference>
<dbReference type="eggNOG" id="COG3866">
    <property type="taxonomic scope" value="Bacteria"/>
</dbReference>
<dbReference type="InterPro" id="IPR012334">
    <property type="entry name" value="Pectin_lyas_fold"/>
</dbReference>
<dbReference type="InterPro" id="IPR045032">
    <property type="entry name" value="PEL"/>
</dbReference>
<dbReference type="KEGG" id="cmr:Cycma_0059"/>
<dbReference type="GO" id="GO:0016020">
    <property type="term" value="C:membrane"/>
    <property type="evidence" value="ECO:0007669"/>
    <property type="project" value="InterPro"/>
</dbReference>
<evidence type="ECO:0000256" key="1">
    <source>
        <dbReference type="ARBA" id="ARBA00023239"/>
    </source>
</evidence>
<organism evidence="5 6">
    <name type="scientific">Cyclobacterium marinum (strain ATCC 25205 / DSM 745 / LMG 13164 / NCIMB 1802)</name>
    <name type="common">Flectobacillus marinus</name>
    <dbReference type="NCBI Taxonomy" id="880070"/>
    <lineage>
        <taxon>Bacteria</taxon>
        <taxon>Pseudomonadati</taxon>
        <taxon>Bacteroidota</taxon>
        <taxon>Cytophagia</taxon>
        <taxon>Cytophagales</taxon>
        <taxon>Cyclobacteriaceae</taxon>
        <taxon>Cyclobacterium</taxon>
    </lineage>
</organism>
<proteinExistence type="inferred from homology"/>
<keyword evidence="6" id="KW-1185">Reference proteome</keyword>
<dbReference type="Proteomes" id="UP000001635">
    <property type="component" value="Chromosome"/>
</dbReference>
<feature type="region of interest" description="Disordered" evidence="3">
    <location>
        <begin position="1300"/>
        <end position="1321"/>
    </location>
</feature>
<dbReference type="PANTHER" id="PTHR31683:SF18">
    <property type="entry name" value="PECTATE LYASE 21-RELATED"/>
    <property type="match status" value="1"/>
</dbReference>
<keyword evidence="2" id="KW-0119">Carbohydrate metabolism</keyword>
<evidence type="ECO:0000256" key="2">
    <source>
        <dbReference type="RuleBase" id="RU361173"/>
    </source>
</evidence>
<dbReference type="EMBL" id="CP002955">
    <property type="protein sequence ID" value="AEL23844.1"/>
    <property type="molecule type" value="Genomic_DNA"/>
</dbReference>
<dbReference type="STRING" id="880070.Cycma_0059"/>
<dbReference type="GO" id="GO:0005509">
    <property type="term" value="F:calcium ion binding"/>
    <property type="evidence" value="ECO:0007669"/>
    <property type="project" value="InterPro"/>
</dbReference>